<dbReference type="OrthoDB" id="3855530at2"/>
<sequence length="84" mass="9185">MMTGTPGTALAPILVLLVVLALDAWVYSDARKRLRRGDPVSVSVGSVRVETPEAWFLGCLILWVVFFPLYLVASGRNPFAHGSR</sequence>
<keyword evidence="3" id="KW-1185">Reference proteome</keyword>
<dbReference type="AlphaFoldDB" id="A0A1A9ACZ4"/>
<feature type="transmembrane region" description="Helical" evidence="1">
    <location>
        <begin position="54"/>
        <end position="73"/>
    </location>
</feature>
<dbReference type="Proteomes" id="UP000198765">
    <property type="component" value="Chromosome I"/>
</dbReference>
<name>A0A1A9ACZ4_9ACTN</name>
<keyword evidence="1" id="KW-1133">Transmembrane helix</keyword>
<keyword evidence="1" id="KW-0812">Transmembrane</keyword>
<gene>
    <name evidence="2" type="ORF">GA0070621_5167</name>
</gene>
<dbReference type="PATRIC" id="fig|299146.4.peg.5332"/>
<proteinExistence type="predicted"/>
<evidence type="ECO:0000313" key="3">
    <source>
        <dbReference type="Proteomes" id="UP000198765"/>
    </source>
</evidence>
<organism evidence="2 3">
    <name type="scientific">Micromonospora narathiwatensis</name>
    <dbReference type="NCBI Taxonomy" id="299146"/>
    <lineage>
        <taxon>Bacteria</taxon>
        <taxon>Bacillati</taxon>
        <taxon>Actinomycetota</taxon>
        <taxon>Actinomycetes</taxon>
        <taxon>Micromonosporales</taxon>
        <taxon>Micromonosporaceae</taxon>
        <taxon>Micromonospora</taxon>
    </lineage>
</organism>
<accession>A0A1A9ACZ4</accession>
<keyword evidence="1" id="KW-0472">Membrane</keyword>
<dbReference type="EMBL" id="LT594324">
    <property type="protein sequence ID" value="SBT54066.1"/>
    <property type="molecule type" value="Genomic_DNA"/>
</dbReference>
<protein>
    <submittedName>
        <fullName evidence="2">Uncharacterized protein</fullName>
    </submittedName>
</protein>
<reference evidence="2 3" key="1">
    <citation type="submission" date="2016-06" db="EMBL/GenBank/DDBJ databases">
        <authorList>
            <person name="Kjaerup R.B."/>
            <person name="Dalgaard T.S."/>
            <person name="Juul-Madsen H.R."/>
        </authorList>
    </citation>
    <scope>NUCLEOTIDE SEQUENCE [LARGE SCALE GENOMIC DNA]</scope>
    <source>
        <strain evidence="2 3">DSM 45248</strain>
    </source>
</reference>
<evidence type="ECO:0000256" key="1">
    <source>
        <dbReference type="SAM" id="Phobius"/>
    </source>
</evidence>
<evidence type="ECO:0000313" key="2">
    <source>
        <dbReference type="EMBL" id="SBT54066.1"/>
    </source>
</evidence>
<dbReference type="RefSeq" id="WP_091200505.1">
    <property type="nucleotide sequence ID" value="NZ_LT594324.1"/>
</dbReference>